<dbReference type="InterPro" id="IPR006175">
    <property type="entry name" value="YjgF/YER057c/UK114"/>
</dbReference>
<keyword evidence="2" id="KW-1185">Reference proteome</keyword>
<comment type="caution">
    <text evidence="1">The sequence shown here is derived from an EMBL/GenBank/DDBJ whole genome shotgun (WGS) entry which is preliminary data.</text>
</comment>
<dbReference type="PANTHER" id="PTHR43857">
    <property type="entry name" value="BLR7761 PROTEIN"/>
    <property type="match status" value="1"/>
</dbReference>
<dbReference type="EMBL" id="JACBYR010000001">
    <property type="protein sequence ID" value="NYE82890.1"/>
    <property type="molecule type" value="Genomic_DNA"/>
</dbReference>
<name>A0A7Y9LN35_9BURK</name>
<evidence type="ECO:0000313" key="1">
    <source>
        <dbReference type="EMBL" id="NYE82890.1"/>
    </source>
</evidence>
<proteinExistence type="predicted"/>
<dbReference type="Gene3D" id="3.30.1330.40">
    <property type="entry name" value="RutC-like"/>
    <property type="match status" value="1"/>
</dbReference>
<accession>A0A7Y9LN35</accession>
<dbReference type="Proteomes" id="UP000542125">
    <property type="component" value="Unassembled WGS sequence"/>
</dbReference>
<dbReference type="InterPro" id="IPR035959">
    <property type="entry name" value="RutC-like_sf"/>
</dbReference>
<reference evidence="1 2" key="1">
    <citation type="submission" date="2020-07" db="EMBL/GenBank/DDBJ databases">
        <title>Genomic Encyclopedia of Type Strains, Phase IV (KMG-V): Genome sequencing to study the core and pangenomes of soil and plant-associated prokaryotes.</title>
        <authorList>
            <person name="Whitman W."/>
        </authorList>
    </citation>
    <scope>NUCLEOTIDE SEQUENCE [LARGE SCALE GENOMIC DNA]</scope>
    <source>
        <strain evidence="1 2">SAS40</strain>
    </source>
</reference>
<dbReference type="PANTHER" id="PTHR43857:SF1">
    <property type="entry name" value="YJGH FAMILY PROTEIN"/>
    <property type="match status" value="1"/>
</dbReference>
<dbReference type="SUPFAM" id="SSF55298">
    <property type="entry name" value="YjgF-like"/>
    <property type="match status" value="1"/>
</dbReference>
<evidence type="ECO:0000313" key="2">
    <source>
        <dbReference type="Proteomes" id="UP000542125"/>
    </source>
</evidence>
<gene>
    <name evidence="1" type="ORF">FHW18_002161</name>
</gene>
<dbReference type="RefSeq" id="WP_179586121.1">
    <property type="nucleotide sequence ID" value="NZ_JACBYR010000001.1"/>
</dbReference>
<organism evidence="1 2">
    <name type="scientific">Pigmentiphaga litoralis</name>
    <dbReference type="NCBI Taxonomy" id="516702"/>
    <lineage>
        <taxon>Bacteria</taxon>
        <taxon>Pseudomonadati</taxon>
        <taxon>Pseudomonadota</taxon>
        <taxon>Betaproteobacteria</taxon>
        <taxon>Burkholderiales</taxon>
        <taxon>Alcaligenaceae</taxon>
        <taxon>Pigmentiphaga</taxon>
    </lineage>
</organism>
<dbReference type="AlphaFoldDB" id="A0A7Y9LN35"/>
<dbReference type="Pfam" id="PF01042">
    <property type="entry name" value="Ribonuc_L-PSP"/>
    <property type="match status" value="1"/>
</dbReference>
<dbReference type="CDD" id="cd00448">
    <property type="entry name" value="YjgF_YER057c_UK114_family"/>
    <property type="match status" value="1"/>
</dbReference>
<protein>
    <submittedName>
        <fullName evidence="1">Enamine deaminase RidA (YjgF/YER057c/UK114 family)</fullName>
    </submittedName>
</protein>
<sequence>MSTPAPVRRVIAPSLPERDTMTWSNCLVRGNEISLSGVTANPESTVDAPLGTYEQTVVILNKIRALVEAAGGTVENIYKLVIYVTDIKDKDEVGRARKEFFQVPYPCSTLVGVNALVFPSLTVEIDAFASLDYALRASA</sequence>